<dbReference type="EMBL" id="JABSTQ010009139">
    <property type="protein sequence ID" value="KAG0432550.1"/>
    <property type="molecule type" value="Genomic_DNA"/>
</dbReference>
<dbReference type="Proteomes" id="UP000805193">
    <property type="component" value="Unassembled WGS sequence"/>
</dbReference>
<evidence type="ECO:0000313" key="2">
    <source>
        <dbReference type="Proteomes" id="UP000805193"/>
    </source>
</evidence>
<name>A0AC60QEG8_IXOPE</name>
<reference evidence="1 2" key="1">
    <citation type="journal article" date="2020" name="Cell">
        <title>Large-Scale Comparative Analyses of Tick Genomes Elucidate Their Genetic Diversity and Vector Capacities.</title>
        <authorList>
            <consortium name="Tick Genome and Microbiome Consortium (TIGMIC)"/>
            <person name="Jia N."/>
            <person name="Wang J."/>
            <person name="Shi W."/>
            <person name="Du L."/>
            <person name="Sun Y."/>
            <person name="Zhan W."/>
            <person name="Jiang J.F."/>
            <person name="Wang Q."/>
            <person name="Zhang B."/>
            <person name="Ji P."/>
            <person name="Bell-Sakyi L."/>
            <person name="Cui X.M."/>
            <person name="Yuan T.T."/>
            <person name="Jiang B.G."/>
            <person name="Yang W.F."/>
            <person name="Lam T.T."/>
            <person name="Chang Q.C."/>
            <person name="Ding S.J."/>
            <person name="Wang X.J."/>
            <person name="Zhu J.G."/>
            <person name="Ruan X.D."/>
            <person name="Zhao L."/>
            <person name="Wei J.T."/>
            <person name="Ye R.Z."/>
            <person name="Que T.C."/>
            <person name="Du C.H."/>
            <person name="Zhou Y.H."/>
            <person name="Cheng J.X."/>
            <person name="Dai P.F."/>
            <person name="Guo W.B."/>
            <person name="Han X.H."/>
            <person name="Huang E.J."/>
            <person name="Li L.F."/>
            <person name="Wei W."/>
            <person name="Gao Y.C."/>
            <person name="Liu J.Z."/>
            <person name="Shao H.Z."/>
            <person name="Wang X."/>
            <person name="Wang C.C."/>
            <person name="Yang T.C."/>
            <person name="Huo Q.B."/>
            <person name="Li W."/>
            <person name="Chen H.Y."/>
            <person name="Chen S.E."/>
            <person name="Zhou L.G."/>
            <person name="Ni X.B."/>
            <person name="Tian J.H."/>
            <person name="Sheng Y."/>
            <person name="Liu T."/>
            <person name="Pan Y.S."/>
            <person name="Xia L.Y."/>
            <person name="Li J."/>
            <person name="Zhao F."/>
            <person name="Cao W.C."/>
        </authorList>
    </citation>
    <scope>NUCLEOTIDE SEQUENCE [LARGE SCALE GENOMIC DNA]</scope>
    <source>
        <strain evidence="1">Iper-2018</strain>
    </source>
</reference>
<comment type="caution">
    <text evidence="1">The sequence shown here is derived from an EMBL/GenBank/DDBJ whole genome shotgun (WGS) entry which is preliminary data.</text>
</comment>
<keyword evidence="2" id="KW-1185">Reference proteome</keyword>
<accession>A0AC60QEG8</accession>
<sequence length="110" mass="12292">MESTPTKSEASTKVHQSATLPATAPGVPTRPQAVDPHQGPLHMVHCRNSENMKNQKLFNRPCLYGDVLKIKFSKKNDCAMEKIEDYPAKGRAVGHQSSVHFFDTKMQHGY</sequence>
<organism evidence="1 2">
    <name type="scientific">Ixodes persulcatus</name>
    <name type="common">Taiga tick</name>
    <dbReference type="NCBI Taxonomy" id="34615"/>
    <lineage>
        <taxon>Eukaryota</taxon>
        <taxon>Metazoa</taxon>
        <taxon>Ecdysozoa</taxon>
        <taxon>Arthropoda</taxon>
        <taxon>Chelicerata</taxon>
        <taxon>Arachnida</taxon>
        <taxon>Acari</taxon>
        <taxon>Parasitiformes</taxon>
        <taxon>Ixodida</taxon>
        <taxon>Ixodoidea</taxon>
        <taxon>Ixodidae</taxon>
        <taxon>Ixodinae</taxon>
        <taxon>Ixodes</taxon>
    </lineage>
</organism>
<evidence type="ECO:0000313" key="1">
    <source>
        <dbReference type="EMBL" id="KAG0432550.1"/>
    </source>
</evidence>
<proteinExistence type="predicted"/>
<gene>
    <name evidence="1" type="ORF">HPB47_020739</name>
</gene>
<protein>
    <submittedName>
        <fullName evidence="1">Uncharacterized protein</fullName>
    </submittedName>
</protein>